<accession>A0A2D3L737</accession>
<organism evidence="1 2">
    <name type="scientific">Prevotella intermedia</name>
    <dbReference type="NCBI Taxonomy" id="28131"/>
    <lineage>
        <taxon>Bacteria</taxon>
        <taxon>Pseudomonadati</taxon>
        <taxon>Bacteroidota</taxon>
        <taxon>Bacteroidia</taxon>
        <taxon>Bacteroidales</taxon>
        <taxon>Prevotellaceae</taxon>
        <taxon>Prevotella</taxon>
    </lineage>
</organism>
<reference evidence="1 2" key="1">
    <citation type="submission" date="2017-11" db="EMBL/GenBank/DDBJ databases">
        <title>Genome sequencing of Prevotella intermedia KCOM 2837.</title>
        <authorList>
            <person name="Kook J.-K."/>
            <person name="Park S.-N."/>
            <person name="Lim Y.K."/>
        </authorList>
    </citation>
    <scope>NUCLEOTIDE SEQUENCE [LARGE SCALE GENOMIC DNA]</scope>
    <source>
        <strain evidence="1 2">KCOM 2837</strain>
    </source>
</reference>
<evidence type="ECO:0000313" key="2">
    <source>
        <dbReference type="Proteomes" id="UP000229630"/>
    </source>
</evidence>
<protein>
    <submittedName>
        <fullName evidence="1">Uncharacterized protein</fullName>
    </submittedName>
</protein>
<dbReference type="AlphaFoldDB" id="A0A2D3L737"/>
<sequence>MRHTEKTVQKTMATIKKHSEFSPYKVHWAIFTPTTGKVVTKKDEKTLSGHSYVTKAKAMKYYAKHFNTKEDALEFIQNFNGKLENKYKVRLLTDKQFGMTKITVGELPEFSFTDKQLKEVYYI</sequence>
<dbReference type="Proteomes" id="UP000229630">
    <property type="component" value="Chromosome 1"/>
</dbReference>
<evidence type="ECO:0000313" key="1">
    <source>
        <dbReference type="EMBL" id="ATV26375.1"/>
    </source>
</evidence>
<dbReference type="EMBL" id="CP024723">
    <property type="protein sequence ID" value="ATV26375.1"/>
    <property type="molecule type" value="Genomic_DNA"/>
</dbReference>
<gene>
    <name evidence="1" type="ORF">CTM62_06345</name>
</gene>
<proteinExistence type="predicted"/>
<name>A0A2D3L737_PREIN</name>